<dbReference type="OrthoDB" id="1655249at2"/>
<dbReference type="Proteomes" id="UP000252585">
    <property type="component" value="Unassembled WGS sequence"/>
</dbReference>
<protein>
    <submittedName>
        <fullName evidence="2">Putative membrane-anchored protein</fullName>
    </submittedName>
</protein>
<evidence type="ECO:0000313" key="3">
    <source>
        <dbReference type="Proteomes" id="UP000252585"/>
    </source>
</evidence>
<evidence type="ECO:0000256" key="1">
    <source>
        <dbReference type="SAM" id="Phobius"/>
    </source>
</evidence>
<feature type="transmembrane region" description="Helical" evidence="1">
    <location>
        <begin position="93"/>
        <end position="112"/>
    </location>
</feature>
<dbReference type="PANTHER" id="PTHR41307">
    <property type="entry name" value="MEMBRANE PROTEIN-RELATED"/>
    <property type="match status" value="1"/>
</dbReference>
<reference evidence="2 3" key="1">
    <citation type="submission" date="2018-07" db="EMBL/GenBank/DDBJ databases">
        <title>Genomic Encyclopedia of Type Strains, Phase IV (KMG-IV): sequencing the most valuable type-strain genomes for metagenomic binning, comparative biology and taxonomic classification.</title>
        <authorList>
            <person name="Goeker M."/>
        </authorList>
    </citation>
    <scope>NUCLEOTIDE SEQUENCE [LARGE SCALE GENOMIC DNA]</scope>
    <source>
        <strain evidence="2 3">DSM 27696</strain>
    </source>
</reference>
<keyword evidence="1" id="KW-0472">Membrane</keyword>
<feature type="transmembrane region" description="Helical" evidence="1">
    <location>
        <begin position="172"/>
        <end position="191"/>
    </location>
</feature>
<gene>
    <name evidence="2" type="ORF">DFR57_103169</name>
</gene>
<comment type="caution">
    <text evidence="2">The sequence shown here is derived from an EMBL/GenBank/DDBJ whole genome shotgun (WGS) entry which is preliminary data.</text>
</comment>
<organism evidence="2 3">
    <name type="scientific">Saliterribacillus persicus</name>
    <dbReference type="NCBI Taxonomy" id="930114"/>
    <lineage>
        <taxon>Bacteria</taxon>
        <taxon>Bacillati</taxon>
        <taxon>Bacillota</taxon>
        <taxon>Bacilli</taxon>
        <taxon>Bacillales</taxon>
        <taxon>Bacillaceae</taxon>
        <taxon>Saliterribacillus</taxon>
    </lineage>
</organism>
<dbReference type="EMBL" id="QPJJ01000003">
    <property type="protein sequence ID" value="RCW74872.1"/>
    <property type="molecule type" value="Genomic_DNA"/>
</dbReference>
<dbReference type="AlphaFoldDB" id="A0A368Y3V4"/>
<feature type="transmembrane region" description="Helical" evidence="1">
    <location>
        <begin position="132"/>
        <end position="152"/>
    </location>
</feature>
<keyword evidence="1" id="KW-1133">Transmembrane helix</keyword>
<dbReference type="RefSeq" id="WP_114351979.1">
    <property type="nucleotide sequence ID" value="NZ_QPJJ01000003.1"/>
</dbReference>
<name>A0A368Y3V4_9BACI</name>
<proteinExistence type="predicted"/>
<dbReference type="PANTHER" id="PTHR41307:SF1">
    <property type="entry name" value="MEMBRANE PROTEIN"/>
    <property type="match status" value="1"/>
</dbReference>
<accession>A0A368Y3V4</accession>
<keyword evidence="1" id="KW-0812">Transmembrane</keyword>
<dbReference type="Pfam" id="PF06570">
    <property type="entry name" value="DUF1129"/>
    <property type="match status" value="1"/>
</dbReference>
<dbReference type="Gene3D" id="1.10.1900.10">
    <property type="entry name" value="c-terminal domain of poly(a) binding protein"/>
    <property type="match status" value="1"/>
</dbReference>
<dbReference type="SUPFAM" id="SSF158560">
    <property type="entry name" value="BH3980-like"/>
    <property type="match status" value="1"/>
</dbReference>
<feature type="transmembrane region" description="Helical" evidence="1">
    <location>
        <begin position="203"/>
        <end position="220"/>
    </location>
</feature>
<dbReference type="InterPro" id="IPR009214">
    <property type="entry name" value="DUF1129"/>
</dbReference>
<sequence>MTDVLIKENNIKRKQLTEENREYYENMLMYIRLSYSKSNEETEIILQELLDHLLDAQLEGRDAASVFGDNPKAYADEIVAELPKMITKERMNLILIGVTSFLAVSLLFNAIFELVTYYVTESGGIYETFYTGSLFVYFITSLILGFAFFYLVIKIFKWTCFKSIHNLAEFGIYWLLSVSLIGLFMLVLFFLPDFGPSFTISNWILIILGGVLLLVEFYLLKRT</sequence>
<evidence type="ECO:0000313" key="2">
    <source>
        <dbReference type="EMBL" id="RCW74872.1"/>
    </source>
</evidence>
<keyword evidence="3" id="KW-1185">Reference proteome</keyword>